<accession>A0ABV6G2D9</accession>
<organism evidence="1 2">
    <name type="scientific">Kushneria aurantia</name>
    <dbReference type="NCBI Taxonomy" id="504092"/>
    <lineage>
        <taxon>Bacteria</taxon>
        <taxon>Pseudomonadati</taxon>
        <taxon>Pseudomonadota</taxon>
        <taxon>Gammaproteobacteria</taxon>
        <taxon>Oceanospirillales</taxon>
        <taxon>Halomonadaceae</taxon>
        <taxon>Kushneria</taxon>
    </lineage>
</organism>
<dbReference type="InterPro" id="IPR029058">
    <property type="entry name" value="AB_hydrolase_fold"/>
</dbReference>
<dbReference type="SUPFAM" id="SSF53474">
    <property type="entry name" value="alpha/beta-Hydrolases"/>
    <property type="match status" value="1"/>
</dbReference>
<gene>
    <name evidence="1" type="ORF">ACFFHW_07395</name>
</gene>
<dbReference type="PANTHER" id="PTHR43329">
    <property type="entry name" value="EPOXIDE HYDROLASE"/>
    <property type="match status" value="1"/>
</dbReference>
<sequence length="107" mass="11618">MQHSQVDVGGGIELHVAELGEGKPVLFCHGFPDTWLGWRRQMEAVAAAGYRAIAIDCVDTATGTEYDRQSGTARCTVAPSQDYHACSNAHVIVQRNVIDPPYFTRAG</sequence>
<name>A0ABV6G2D9_9GAMM</name>
<protein>
    <submittedName>
        <fullName evidence="1">Alpha/beta fold hydrolase</fullName>
    </submittedName>
</protein>
<dbReference type="EMBL" id="JBHLVX010000023">
    <property type="protein sequence ID" value="MFC0267815.1"/>
    <property type="molecule type" value="Genomic_DNA"/>
</dbReference>
<dbReference type="Proteomes" id="UP001589814">
    <property type="component" value="Unassembled WGS sequence"/>
</dbReference>
<evidence type="ECO:0000313" key="2">
    <source>
        <dbReference type="Proteomes" id="UP001589814"/>
    </source>
</evidence>
<keyword evidence="1" id="KW-0378">Hydrolase</keyword>
<dbReference type="GO" id="GO:0016787">
    <property type="term" value="F:hydrolase activity"/>
    <property type="evidence" value="ECO:0007669"/>
    <property type="project" value="UniProtKB-KW"/>
</dbReference>
<keyword evidence="2" id="KW-1185">Reference proteome</keyword>
<proteinExistence type="predicted"/>
<evidence type="ECO:0000313" key="1">
    <source>
        <dbReference type="EMBL" id="MFC0267815.1"/>
    </source>
</evidence>
<comment type="caution">
    <text evidence="1">The sequence shown here is derived from an EMBL/GenBank/DDBJ whole genome shotgun (WGS) entry which is preliminary data.</text>
</comment>
<reference evidence="1 2" key="1">
    <citation type="submission" date="2024-09" db="EMBL/GenBank/DDBJ databases">
        <authorList>
            <person name="Sun Q."/>
            <person name="Mori K."/>
        </authorList>
    </citation>
    <scope>NUCLEOTIDE SEQUENCE [LARGE SCALE GENOMIC DNA]</scope>
    <source>
        <strain evidence="1 2">CCM 7415</strain>
    </source>
</reference>
<dbReference type="RefSeq" id="WP_019951782.1">
    <property type="nucleotide sequence ID" value="NZ_JBHLVX010000023.1"/>
</dbReference>
<dbReference type="Gene3D" id="3.40.50.1820">
    <property type="entry name" value="alpha/beta hydrolase"/>
    <property type="match status" value="1"/>
</dbReference>